<keyword evidence="5" id="KW-0812">Transmembrane</keyword>
<name>A0ABP0PH62_9DINO</name>
<keyword evidence="10" id="KW-1185">Reference proteome</keyword>
<dbReference type="Proteomes" id="UP001642464">
    <property type="component" value="Unassembled WGS sequence"/>
</dbReference>
<organism evidence="9 10">
    <name type="scientific">Durusdinium trenchii</name>
    <dbReference type="NCBI Taxonomy" id="1381693"/>
    <lineage>
        <taxon>Eukaryota</taxon>
        <taxon>Sar</taxon>
        <taxon>Alveolata</taxon>
        <taxon>Dinophyceae</taxon>
        <taxon>Suessiales</taxon>
        <taxon>Symbiodiniaceae</taxon>
        <taxon>Durusdinium</taxon>
    </lineage>
</organism>
<comment type="caution">
    <text evidence="9">The sequence shown here is derived from an EMBL/GenBank/DDBJ whole genome shotgun (WGS) entry which is preliminary data.</text>
</comment>
<dbReference type="Pfam" id="PF01544">
    <property type="entry name" value="CorA"/>
    <property type="match status" value="1"/>
</dbReference>
<evidence type="ECO:0000313" key="9">
    <source>
        <dbReference type="EMBL" id="CAK9074417.1"/>
    </source>
</evidence>
<evidence type="ECO:0000256" key="1">
    <source>
        <dbReference type="ARBA" id="ARBA00004651"/>
    </source>
</evidence>
<dbReference type="SUPFAM" id="SSF144083">
    <property type="entry name" value="Magnesium transport protein CorA, transmembrane region"/>
    <property type="match status" value="1"/>
</dbReference>
<dbReference type="PANTHER" id="PTHR46494:SF1">
    <property type="entry name" value="CORA FAMILY METAL ION TRANSPORTER (EUROFUNG)"/>
    <property type="match status" value="1"/>
</dbReference>
<evidence type="ECO:0000313" key="10">
    <source>
        <dbReference type="Proteomes" id="UP001642464"/>
    </source>
</evidence>
<protein>
    <submittedName>
        <fullName evidence="9">Metal ion transporter YfjQ</fullName>
    </submittedName>
</protein>
<comment type="similarity">
    <text evidence="2">Belongs to the CorA metal ion transporter (MIT) (TC 1.A.35) family.</text>
</comment>
<evidence type="ECO:0000256" key="2">
    <source>
        <dbReference type="ARBA" id="ARBA00009765"/>
    </source>
</evidence>
<dbReference type="InterPro" id="IPR045861">
    <property type="entry name" value="CorA_cytoplasmic_dom"/>
</dbReference>
<dbReference type="InterPro" id="IPR002523">
    <property type="entry name" value="MgTranspt_CorA/ZnTranspt_ZntB"/>
</dbReference>
<keyword evidence="7" id="KW-0472">Membrane</keyword>
<dbReference type="InterPro" id="IPR045863">
    <property type="entry name" value="CorA_TM1_TM2"/>
</dbReference>
<evidence type="ECO:0000256" key="4">
    <source>
        <dbReference type="ARBA" id="ARBA00022475"/>
    </source>
</evidence>
<reference evidence="9 10" key="1">
    <citation type="submission" date="2024-02" db="EMBL/GenBank/DDBJ databases">
        <authorList>
            <person name="Chen Y."/>
            <person name="Shah S."/>
            <person name="Dougan E. K."/>
            <person name="Thang M."/>
            <person name="Chan C."/>
        </authorList>
    </citation>
    <scope>NUCLEOTIDE SEQUENCE [LARGE SCALE GENOMIC DNA]</scope>
</reference>
<feature type="coiled-coil region" evidence="8">
    <location>
        <begin position="489"/>
        <end position="530"/>
    </location>
</feature>
<dbReference type="SUPFAM" id="SSF143865">
    <property type="entry name" value="CorA soluble domain-like"/>
    <property type="match status" value="1"/>
</dbReference>
<evidence type="ECO:0000256" key="6">
    <source>
        <dbReference type="ARBA" id="ARBA00022989"/>
    </source>
</evidence>
<evidence type="ECO:0000256" key="7">
    <source>
        <dbReference type="ARBA" id="ARBA00023136"/>
    </source>
</evidence>
<gene>
    <name evidence="9" type="ORF">SCF082_LOCUS36230</name>
</gene>
<comment type="subcellular location">
    <subcellularLocation>
        <location evidence="1">Cell membrane</location>
        <topology evidence="1">Multi-pass membrane protein</topology>
    </subcellularLocation>
</comment>
<dbReference type="EMBL" id="CAXAMM010035557">
    <property type="protein sequence ID" value="CAK9074417.1"/>
    <property type="molecule type" value="Genomic_DNA"/>
</dbReference>
<keyword evidence="3" id="KW-0813">Transport</keyword>
<dbReference type="PANTHER" id="PTHR46494">
    <property type="entry name" value="CORA FAMILY METAL ION TRANSPORTER (EUROFUNG)"/>
    <property type="match status" value="1"/>
</dbReference>
<evidence type="ECO:0000256" key="3">
    <source>
        <dbReference type="ARBA" id="ARBA00022448"/>
    </source>
</evidence>
<keyword evidence="6" id="KW-1133">Transmembrane helix</keyword>
<keyword evidence="8" id="KW-0175">Coiled coil</keyword>
<evidence type="ECO:0000256" key="5">
    <source>
        <dbReference type="ARBA" id="ARBA00022692"/>
    </source>
</evidence>
<dbReference type="Gene3D" id="1.20.58.340">
    <property type="entry name" value="Magnesium transport protein CorA, transmembrane region"/>
    <property type="match status" value="2"/>
</dbReference>
<proteinExistence type="inferred from homology"/>
<keyword evidence="4" id="KW-1003">Cell membrane</keyword>
<accession>A0ABP0PH62</accession>
<sequence>MVERRRVLRWAASTEPTNYLESLRTSDEMFGAEGRPIHALEKAQSDLDLWFSLANSTYFPVLMRQLRESLSGSESLAADSEIRESNLRSRNIRASVSLPRRDAPSRRPIFEQVSQGEKIQTAQQLMEADNPAPDRWKGGEPGLSRIGVTCSDLAPLSSAFDLVGRRSGPGCHSGMHADELDVILSRVKLAQLLGRGEGSVSWSVPSGRLTLVDYTMQDAVMQEGRSSGFFGVTRPVQRWLHLRGCHLMLLMALTVKYRLSPLGVEDIIEQGPTKVDQHGVNIFITLDSLAKRMGGGDQLYVKNSGRLGVAPVQIGSSHVTLILSAPHRPDTLTLGDARDWPSEVCRVDSHEADDTWVEVLRQRLKRTRSRLAEHDVRYLGLQIVQLCVDNLVSVVRAFSARLVHLDQELQERSQRELDSDQSHVPPASWLSEVSLIRLQLAVVSRRLRNARNMLRRLEGMVPGDASLESRLSGYLQDVSDDVDGSLEDANHLTEKCNELSNAYDAALNREQSSQRRVAKEAERIEQVKQNRHAQKLNDILFVLTTATALFAPVQFLAGVYGMNFAIDGDPTMPELKWEYGDLGAAKPNRQPMCQVSRKGRCQVPHNTRFWKYIEL</sequence>
<evidence type="ECO:0000256" key="8">
    <source>
        <dbReference type="SAM" id="Coils"/>
    </source>
</evidence>